<feature type="domain" description="Protein kinase" evidence="13">
    <location>
        <begin position="49"/>
        <end position="345"/>
    </location>
</feature>
<dbReference type="GO" id="GO:0005829">
    <property type="term" value="C:cytosol"/>
    <property type="evidence" value="ECO:0007669"/>
    <property type="project" value="TreeGrafter"/>
</dbReference>
<evidence type="ECO:0000259" key="13">
    <source>
        <dbReference type="PROSITE" id="PS50011"/>
    </source>
</evidence>
<keyword evidence="6" id="KW-0418">Kinase</keyword>
<dbReference type="InterPro" id="IPR022708">
    <property type="entry name" value="Atg1-like_tMIT"/>
</dbReference>
<feature type="compositionally biased region" description="Basic and acidic residues" evidence="12">
    <location>
        <begin position="401"/>
        <end position="412"/>
    </location>
</feature>
<feature type="compositionally biased region" description="Low complexity" evidence="12">
    <location>
        <begin position="556"/>
        <end position="572"/>
    </location>
</feature>
<dbReference type="GO" id="GO:0000422">
    <property type="term" value="P:autophagy of mitochondrion"/>
    <property type="evidence" value="ECO:0007669"/>
    <property type="project" value="TreeGrafter"/>
</dbReference>
<evidence type="ECO:0000256" key="11">
    <source>
        <dbReference type="PROSITE-ProRule" id="PRU10141"/>
    </source>
</evidence>
<dbReference type="GO" id="GO:0010506">
    <property type="term" value="P:regulation of autophagy"/>
    <property type="evidence" value="ECO:0007669"/>
    <property type="project" value="InterPro"/>
</dbReference>
<evidence type="ECO:0000256" key="8">
    <source>
        <dbReference type="ARBA" id="ARBA00022927"/>
    </source>
</evidence>
<protein>
    <recommendedName>
        <fullName evidence="2">Serine/threonine-protein kinase ATG1</fullName>
        <ecNumber evidence="1">2.7.11.1</ecNumber>
    </recommendedName>
    <alternativeName>
        <fullName evidence="10">Autophagy-related protein 1</fullName>
    </alternativeName>
    <alternativeName>
        <fullName evidence="3">Serine/threonine-protein kinase atg1</fullName>
    </alternativeName>
</protein>
<evidence type="ECO:0000256" key="3">
    <source>
        <dbReference type="ARBA" id="ARBA00019599"/>
    </source>
</evidence>
<evidence type="ECO:0000256" key="5">
    <source>
        <dbReference type="ARBA" id="ARBA00022741"/>
    </source>
</evidence>
<feature type="region of interest" description="Disordered" evidence="12">
    <location>
        <begin position="1"/>
        <end position="36"/>
    </location>
</feature>
<comment type="caution">
    <text evidence="14">The sequence shown here is derived from an EMBL/GenBank/DDBJ whole genome shotgun (WGS) entry which is preliminary data.</text>
</comment>
<dbReference type="InterPro" id="IPR000719">
    <property type="entry name" value="Prot_kinase_dom"/>
</dbReference>
<dbReference type="PROSITE" id="PS00108">
    <property type="entry name" value="PROTEIN_KINASE_ST"/>
    <property type="match status" value="1"/>
</dbReference>
<evidence type="ECO:0000256" key="6">
    <source>
        <dbReference type="ARBA" id="ARBA00022777"/>
    </source>
</evidence>
<dbReference type="Pfam" id="PF12063">
    <property type="entry name" value="ATG1-like_MIT1"/>
    <property type="match status" value="1"/>
</dbReference>
<dbReference type="PROSITE" id="PS00107">
    <property type="entry name" value="PROTEIN_KINASE_ATP"/>
    <property type="match status" value="1"/>
</dbReference>
<dbReference type="GO" id="GO:0000045">
    <property type="term" value="P:autophagosome assembly"/>
    <property type="evidence" value="ECO:0007669"/>
    <property type="project" value="TreeGrafter"/>
</dbReference>
<dbReference type="PANTHER" id="PTHR24348">
    <property type="entry name" value="SERINE/THREONINE-PROTEIN KINASE UNC-51-RELATED"/>
    <property type="match status" value="1"/>
</dbReference>
<dbReference type="InterPro" id="IPR045269">
    <property type="entry name" value="Atg1-like"/>
</dbReference>
<reference evidence="14" key="1">
    <citation type="journal article" date="2022" name="DNA Res.">
        <title>Genome analysis of five recently described species of the CUG-Ser clade uncovers Candida theae as a new hybrid lineage with pathogenic potential in the Candida parapsilosis species complex.</title>
        <authorList>
            <person name="Mixao V."/>
            <person name="Del Olmo V."/>
            <person name="Hegedusova E."/>
            <person name="Saus E."/>
            <person name="Pryszcz L."/>
            <person name="Cillingova A."/>
            <person name="Nosek J."/>
            <person name="Gabaldon T."/>
        </authorList>
    </citation>
    <scope>NUCLEOTIDE SEQUENCE</scope>
    <source>
        <strain evidence="14">CBS 10844</strain>
    </source>
</reference>
<dbReference type="Pfam" id="PF00069">
    <property type="entry name" value="Pkinase"/>
    <property type="match status" value="1"/>
</dbReference>
<feature type="compositionally biased region" description="Polar residues" evidence="12">
    <location>
        <begin position="15"/>
        <end position="28"/>
    </location>
</feature>
<evidence type="ECO:0000256" key="7">
    <source>
        <dbReference type="ARBA" id="ARBA00022840"/>
    </source>
</evidence>
<dbReference type="SMART" id="SM00220">
    <property type="entry name" value="S_TKc"/>
    <property type="match status" value="1"/>
</dbReference>
<evidence type="ECO:0000256" key="12">
    <source>
        <dbReference type="SAM" id="MobiDB-lite"/>
    </source>
</evidence>
<feature type="region of interest" description="Disordered" evidence="12">
    <location>
        <begin position="382"/>
        <end position="464"/>
    </location>
</feature>
<dbReference type="AlphaFoldDB" id="A0AAI9T1F8"/>
<dbReference type="FunFam" id="3.30.200.20:FF:000042">
    <property type="entry name" value="Aurora kinase A"/>
    <property type="match status" value="1"/>
</dbReference>
<evidence type="ECO:0000256" key="2">
    <source>
        <dbReference type="ARBA" id="ARBA00018572"/>
    </source>
</evidence>
<dbReference type="GO" id="GO:0030447">
    <property type="term" value="P:filamentous growth"/>
    <property type="evidence" value="ECO:0007669"/>
    <property type="project" value="UniProtKB-ARBA"/>
</dbReference>
<dbReference type="PANTHER" id="PTHR24348:SF22">
    <property type="entry name" value="NON-SPECIFIC SERINE_THREONINE PROTEIN KINASE"/>
    <property type="match status" value="1"/>
</dbReference>
<keyword evidence="15" id="KW-1185">Reference proteome</keyword>
<dbReference type="EC" id="2.7.11.1" evidence="1"/>
<dbReference type="InterPro" id="IPR017441">
    <property type="entry name" value="Protein_kinase_ATP_BS"/>
</dbReference>
<proteinExistence type="predicted"/>
<keyword evidence="5 11" id="KW-0547">Nucleotide-binding</keyword>
<accession>A0AAI9T1F8</accession>
<gene>
    <name evidence="14" type="ORF">KGF56_000508</name>
</gene>
<feature type="region of interest" description="Disordered" evidence="12">
    <location>
        <begin position="531"/>
        <end position="579"/>
    </location>
</feature>
<dbReference type="SUPFAM" id="SSF56112">
    <property type="entry name" value="Protein kinase-like (PK-like)"/>
    <property type="match status" value="1"/>
</dbReference>
<dbReference type="GO" id="GO:0005776">
    <property type="term" value="C:autophagosome"/>
    <property type="evidence" value="ECO:0007669"/>
    <property type="project" value="TreeGrafter"/>
</dbReference>
<dbReference type="Gene3D" id="1.10.510.10">
    <property type="entry name" value="Transferase(Phosphotransferase) domain 1"/>
    <property type="match status" value="1"/>
</dbReference>
<dbReference type="EMBL" id="JAHUZD010000022">
    <property type="protein sequence ID" value="KAI3406662.2"/>
    <property type="molecule type" value="Genomic_DNA"/>
</dbReference>
<dbReference type="GO" id="GO:0061709">
    <property type="term" value="P:reticulophagy"/>
    <property type="evidence" value="ECO:0007669"/>
    <property type="project" value="TreeGrafter"/>
</dbReference>
<evidence type="ECO:0000256" key="9">
    <source>
        <dbReference type="ARBA" id="ARBA00023006"/>
    </source>
</evidence>
<evidence type="ECO:0000313" key="14">
    <source>
        <dbReference type="EMBL" id="KAI3406662.2"/>
    </source>
</evidence>
<dbReference type="GO" id="GO:0034727">
    <property type="term" value="P:piecemeal microautophagy of the nucleus"/>
    <property type="evidence" value="ECO:0007669"/>
    <property type="project" value="TreeGrafter"/>
</dbReference>
<dbReference type="Pfam" id="PF21127">
    <property type="entry name" value="ATG1-like_MIT2"/>
    <property type="match status" value="1"/>
</dbReference>
<dbReference type="RefSeq" id="XP_049182407.1">
    <property type="nucleotide sequence ID" value="XM_049326427.1"/>
</dbReference>
<dbReference type="InterPro" id="IPR011009">
    <property type="entry name" value="Kinase-like_dom_sf"/>
</dbReference>
<organism evidence="14 15">
    <name type="scientific">Candida oxycetoniae</name>
    <dbReference type="NCBI Taxonomy" id="497107"/>
    <lineage>
        <taxon>Eukaryota</taxon>
        <taxon>Fungi</taxon>
        <taxon>Dikarya</taxon>
        <taxon>Ascomycota</taxon>
        <taxon>Saccharomycotina</taxon>
        <taxon>Pichiomycetes</taxon>
        <taxon>Debaryomycetaceae</taxon>
        <taxon>Candida/Lodderomyces clade</taxon>
        <taxon>Candida</taxon>
    </lineage>
</organism>
<evidence type="ECO:0000256" key="1">
    <source>
        <dbReference type="ARBA" id="ARBA00012513"/>
    </source>
</evidence>
<keyword evidence="8" id="KW-0813">Transport</keyword>
<evidence type="ECO:0000313" key="15">
    <source>
        <dbReference type="Proteomes" id="UP001202479"/>
    </source>
</evidence>
<dbReference type="GO" id="GO:0004674">
    <property type="term" value="F:protein serine/threonine kinase activity"/>
    <property type="evidence" value="ECO:0007669"/>
    <property type="project" value="UniProtKB-EC"/>
</dbReference>
<dbReference type="Gene3D" id="3.30.200.20">
    <property type="entry name" value="Phosphorylase Kinase, domain 1"/>
    <property type="match status" value="1"/>
</dbReference>
<feature type="compositionally biased region" description="Polar residues" evidence="12">
    <location>
        <begin position="419"/>
        <end position="462"/>
    </location>
</feature>
<dbReference type="GO" id="GO:0005524">
    <property type="term" value="F:ATP binding"/>
    <property type="evidence" value="ECO:0007669"/>
    <property type="project" value="UniProtKB-UniRule"/>
</dbReference>
<dbReference type="GO" id="GO:0034045">
    <property type="term" value="C:phagophore assembly site membrane"/>
    <property type="evidence" value="ECO:0007669"/>
    <property type="project" value="TreeGrafter"/>
</dbReference>
<evidence type="ECO:0000256" key="4">
    <source>
        <dbReference type="ARBA" id="ARBA00022679"/>
    </source>
</evidence>
<name>A0AAI9T1F8_9ASCO</name>
<dbReference type="InterPro" id="IPR008271">
    <property type="entry name" value="Ser/Thr_kinase_AS"/>
</dbReference>
<keyword evidence="9" id="KW-0072">Autophagy</keyword>
<sequence>MSSPPHPHNNDHTSGKTNYAPSSQHSAMTTTKSTTSITSQKKTELIGIYLVGAEIGKGSFATVYKGYNTTNNTAVAIKSVNRSKLKSKKLIENLEIEISILKSMKHPHIVGLLDYKQTSAHFHLIMDYCSMGDLSYFIRRRNQLVKTHPVICSLLERYPSPEGSHGLNEVLVIHFLRQLSSALLFLRDKSLVHRDIKPQNLLLCPPVHSKEEFSSRHYKGMWELPILKIADFGFARFLPSTSMAETLCGSPLYMAPEILRYEKYNAKADLWSVGAVLYEMTVGKPPFKANNHIELLKNIEKANDKIKFPSAAQVPESLKQLIKSLLKYNPTERISFQEFFNDNLITCDLEETNAPLETSEMDENLFISEYISPIKRSDRSRFLNPLPRLTSPDQEGNDMLENEKEKEKEKEQQQQQQQNDTKQSTEASTLEASAVNTGKTSDSLNKHSVQKDSNASLINQQEGKLKDEEIKQLIHRSSPDPDNISHSINNSPILKIKRDDVLLEKDYVVVEKRAIEVNAIADELAHAGSGAEAINDPRNSPVISMKDNKSGKSQPTQQFRRTSSSGSSQRRPSFTERKISISISPTNALSKAIGLASHRLFGGSGGAATSNNQVVAEKQPSPVSFSEIVSSPNFANHALLQKLNLPVSTMAANNETSETGISSSSSTNLNAEEVVLFKLETIATKAHAVNLFADVKFSQLIPSPPSWEAANDDLSNNGDILPPKIVKTISEEGMVLYVKALSLLAKGMSVASAWWYNQFGNSVVESKDKVDIRTSQKINQLVQWIREKFNECLEKAEFVKLRFQEAKIAIAEIDGNEDFDENEMDEPRVVAEKLLFDRALEMSRNAAVNELVKEDLKGCELAYSTAIWMLEALLDEEDVDKKDTDRKLDDDDKVMVEKFIVSIGNRLSVLKRKIDLL</sequence>
<dbReference type="InterPro" id="IPR048941">
    <property type="entry name" value="ATG1-like_MIT2"/>
</dbReference>
<keyword evidence="4" id="KW-0808">Transferase</keyword>
<dbReference type="GO" id="GO:0042594">
    <property type="term" value="P:response to starvation"/>
    <property type="evidence" value="ECO:0007669"/>
    <property type="project" value="TreeGrafter"/>
</dbReference>
<feature type="binding site" evidence="11">
    <location>
        <position position="78"/>
    </location>
    <ligand>
        <name>ATP</name>
        <dbReference type="ChEBI" id="CHEBI:30616"/>
    </ligand>
</feature>
<keyword evidence="7 11" id="KW-0067">ATP-binding</keyword>
<dbReference type="PROSITE" id="PS50011">
    <property type="entry name" value="PROTEIN_KINASE_DOM"/>
    <property type="match status" value="1"/>
</dbReference>
<dbReference type="CDD" id="cd14009">
    <property type="entry name" value="STKc_ATG1_ULK_like"/>
    <property type="match status" value="1"/>
</dbReference>
<keyword evidence="8" id="KW-0653">Protein transport</keyword>
<dbReference type="GeneID" id="73378125"/>
<dbReference type="Proteomes" id="UP001202479">
    <property type="component" value="Unassembled WGS sequence"/>
</dbReference>
<evidence type="ECO:0000256" key="10">
    <source>
        <dbReference type="ARBA" id="ARBA00030237"/>
    </source>
</evidence>
<dbReference type="GO" id="GO:0015031">
    <property type="term" value="P:protein transport"/>
    <property type="evidence" value="ECO:0007669"/>
    <property type="project" value="UniProtKB-KW"/>
</dbReference>